<dbReference type="PROSITE" id="PS51164">
    <property type="entry name" value="CBM1_2"/>
    <property type="match status" value="2"/>
</dbReference>
<evidence type="ECO:0000259" key="4">
    <source>
        <dbReference type="PROSITE" id="PS51164"/>
    </source>
</evidence>
<evidence type="ECO:0000256" key="1">
    <source>
        <dbReference type="ARBA" id="ARBA00022729"/>
    </source>
</evidence>
<keyword evidence="1 3" id="KW-0732">Signal</keyword>
<feature type="compositionally biased region" description="Low complexity" evidence="2">
    <location>
        <begin position="85"/>
        <end position="137"/>
    </location>
</feature>
<proteinExistence type="predicted"/>
<dbReference type="InterPro" id="IPR035971">
    <property type="entry name" value="CBD_sf"/>
</dbReference>
<dbReference type="GO" id="GO:0005975">
    <property type="term" value="P:carbohydrate metabolic process"/>
    <property type="evidence" value="ECO:0007669"/>
    <property type="project" value="InterPro"/>
</dbReference>
<feature type="signal peptide" evidence="3">
    <location>
        <begin position="1"/>
        <end position="22"/>
    </location>
</feature>
<feature type="region of interest" description="Disordered" evidence="2">
    <location>
        <begin position="81"/>
        <end position="137"/>
    </location>
</feature>
<dbReference type="Pfam" id="PF08881">
    <property type="entry name" value="CVNH"/>
    <property type="match status" value="1"/>
</dbReference>
<reference evidence="5 6" key="1">
    <citation type="submission" date="2019-10" db="EMBL/GenBank/DDBJ databases">
        <authorList>
            <person name="Palmer J.M."/>
        </authorList>
    </citation>
    <scope>NUCLEOTIDE SEQUENCE [LARGE SCALE GENOMIC DNA]</scope>
    <source>
        <strain evidence="5 6">TWF694</strain>
    </source>
</reference>
<evidence type="ECO:0000313" key="5">
    <source>
        <dbReference type="EMBL" id="KAK6540636.1"/>
    </source>
</evidence>
<dbReference type="InterPro" id="IPR011058">
    <property type="entry name" value="Cyanovirin-N"/>
</dbReference>
<feature type="domain" description="CBM1" evidence="4">
    <location>
        <begin position="149"/>
        <end position="185"/>
    </location>
</feature>
<gene>
    <name evidence="5" type="ORF">TWF694_008030</name>
</gene>
<evidence type="ECO:0000256" key="2">
    <source>
        <dbReference type="SAM" id="MobiDB-lite"/>
    </source>
</evidence>
<evidence type="ECO:0000256" key="3">
    <source>
        <dbReference type="SAM" id="SignalP"/>
    </source>
</evidence>
<dbReference type="InterPro" id="IPR000254">
    <property type="entry name" value="CBD"/>
</dbReference>
<dbReference type="AlphaFoldDB" id="A0AAV9XGD8"/>
<keyword evidence="6" id="KW-1185">Reference proteome</keyword>
<accession>A0AAV9XGD8</accession>
<dbReference type="InterPro" id="IPR036673">
    <property type="entry name" value="Cyanovirin-N_sf"/>
</dbReference>
<dbReference type="GO" id="GO:0030248">
    <property type="term" value="F:cellulose binding"/>
    <property type="evidence" value="ECO:0007669"/>
    <property type="project" value="InterPro"/>
</dbReference>
<dbReference type="Pfam" id="PF00734">
    <property type="entry name" value="CBM_1"/>
    <property type="match status" value="2"/>
</dbReference>
<dbReference type="Gene3D" id="2.30.60.10">
    <property type="entry name" value="Cyanovirin-N"/>
    <property type="match status" value="1"/>
</dbReference>
<dbReference type="PROSITE" id="PS00562">
    <property type="entry name" value="CBM1_1"/>
    <property type="match status" value="1"/>
</dbReference>
<dbReference type="SUPFAM" id="SSF51322">
    <property type="entry name" value="Cyanovirin-N"/>
    <property type="match status" value="1"/>
</dbReference>
<sequence>MKTTLVALLSVGVELWVVPVAAETTAALAPLWGQCGGSEWFGPTVCVAGAYCHYDNDYHSRCIPIELSSGSLGINRQRIRRAKTTTKSTTTKSTKTTTTKSTTTTKRTTTPKTTITKSTTKLSTTTPTTTTTTTTTTTLTTTTAPATIAPAPLYGQCGGIGWPGPFGCVAGATCVYQNDYHYQCLPSSQYPPTTTSVFVEPTAPPGSLSIKNSCVNTTIQGSWFVGWCLTGVGDQRIQSSVWLDSLVGPVIGDLKWMHGYTVSSCTSCMLNNISELSCICPAPGQIPYASVINLEDHIANYNGFLLNDFNGPPVVPTVSKPGLIPTDLTWQYSTGNTSCWNQDYPDICPELTHTQCAAGLYSGQIKGPIDCEYNWVPAGDEGGYYYQGFKSFGFSTADSTAYSVKVWDNMDCTGTAVGSIVASQYSQCVGYNKKLIAWSVTPNWNADNWI</sequence>
<dbReference type="Proteomes" id="UP001365542">
    <property type="component" value="Unassembled WGS sequence"/>
</dbReference>
<comment type="caution">
    <text evidence="5">The sequence shown here is derived from an EMBL/GenBank/DDBJ whole genome shotgun (WGS) entry which is preliminary data.</text>
</comment>
<feature type="chain" id="PRO_5043776796" description="CBM1 domain-containing protein" evidence="3">
    <location>
        <begin position="23"/>
        <end position="450"/>
    </location>
</feature>
<dbReference type="EMBL" id="JAVHJO010000004">
    <property type="protein sequence ID" value="KAK6540636.1"/>
    <property type="molecule type" value="Genomic_DNA"/>
</dbReference>
<dbReference type="SUPFAM" id="SSF57180">
    <property type="entry name" value="Cellulose-binding domain"/>
    <property type="match status" value="2"/>
</dbReference>
<organism evidence="5 6">
    <name type="scientific">Orbilia ellipsospora</name>
    <dbReference type="NCBI Taxonomy" id="2528407"/>
    <lineage>
        <taxon>Eukaryota</taxon>
        <taxon>Fungi</taxon>
        <taxon>Dikarya</taxon>
        <taxon>Ascomycota</taxon>
        <taxon>Pezizomycotina</taxon>
        <taxon>Orbiliomycetes</taxon>
        <taxon>Orbiliales</taxon>
        <taxon>Orbiliaceae</taxon>
        <taxon>Orbilia</taxon>
    </lineage>
</organism>
<dbReference type="SMART" id="SM00236">
    <property type="entry name" value="fCBD"/>
    <property type="match status" value="2"/>
</dbReference>
<evidence type="ECO:0000313" key="6">
    <source>
        <dbReference type="Proteomes" id="UP001365542"/>
    </source>
</evidence>
<dbReference type="GO" id="GO:0005576">
    <property type="term" value="C:extracellular region"/>
    <property type="evidence" value="ECO:0007669"/>
    <property type="project" value="InterPro"/>
</dbReference>
<protein>
    <recommendedName>
        <fullName evidence="4">CBM1 domain-containing protein</fullName>
    </recommendedName>
</protein>
<name>A0AAV9XGD8_9PEZI</name>
<feature type="domain" description="CBM1" evidence="4">
    <location>
        <begin position="27"/>
        <end position="63"/>
    </location>
</feature>